<proteinExistence type="predicted"/>
<dbReference type="Proteomes" id="UP000029981">
    <property type="component" value="Chromosome 6"/>
</dbReference>
<reference evidence="1 2" key="3">
    <citation type="journal article" date="2010" name="BMC Genomics">
        <title>Transcriptome sequencing and comparative analysis of cucumber flowers with different sex types.</title>
        <authorList>
            <person name="Guo S."/>
            <person name="Zheng Y."/>
            <person name="Joung J.G."/>
            <person name="Liu S."/>
            <person name="Zhang Z."/>
            <person name="Crasta O.R."/>
            <person name="Sobral B.W."/>
            <person name="Xu Y."/>
            <person name="Huang S."/>
            <person name="Fei Z."/>
        </authorList>
    </citation>
    <scope>NUCLEOTIDE SEQUENCE [LARGE SCALE GENOMIC DNA]</scope>
    <source>
        <strain evidence="2">cv. 9930</strain>
    </source>
</reference>
<name>A0A0A0KNE0_CUCSA</name>
<dbReference type="AlphaFoldDB" id="A0A0A0KNE0"/>
<keyword evidence="2" id="KW-1185">Reference proteome</keyword>
<gene>
    <name evidence="1" type="ORF">Csa_6G518030</name>
</gene>
<evidence type="ECO:0000313" key="2">
    <source>
        <dbReference type="Proteomes" id="UP000029981"/>
    </source>
</evidence>
<accession>A0A0A0KNE0</accession>
<reference evidence="1 2" key="1">
    <citation type="journal article" date="2009" name="Nat. Genet.">
        <title>The genome of the cucumber, Cucumis sativus L.</title>
        <authorList>
            <person name="Huang S."/>
            <person name="Li R."/>
            <person name="Zhang Z."/>
            <person name="Li L."/>
            <person name="Gu X."/>
            <person name="Fan W."/>
            <person name="Lucas W.J."/>
            <person name="Wang X."/>
            <person name="Xie B."/>
            <person name="Ni P."/>
            <person name="Ren Y."/>
            <person name="Zhu H."/>
            <person name="Li J."/>
            <person name="Lin K."/>
            <person name="Jin W."/>
            <person name="Fei Z."/>
            <person name="Li G."/>
            <person name="Staub J."/>
            <person name="Kilian A."/>
            <person name="van der Vossen E.A."/>
            <person name="Wu Y."/>
            <person name="Guo J."/>
            <person name="He J."/>
            <person name="Jia Z."/>
            <person name="Ren Y."/>
            <person name="Tian G."/>
            <person name="Lu Y."/>
            <person name="Ruan J."/>
            <person name="Qian W."/>
            <person name="Wang M."/>
            <person name="Huang Q."/>
            <person name="Li B."/>
            <person name="Xuan Z."/>
            <person name="Cao J."/>
            <person name="Asan"/>
            <person name="Wu Z."/>
            <person name="Zhang J."/>
            <person name="Cai Q."/>
            <person name="Bai Y."/>
            <person name="Zhao B."/>
            <person name="Han Y."/>
            <person name="Li Y."/>
            <person name="Li X."/>
            <person name="Wang S."/>
            <person name="Shi Q."/>
            <person name="Liu S."/>
            <person name="Cho W.K."/>
            <person name="Kim J.Y."/>
            <person name="Xu Y."/>
            <person name="Heller-Uszynska K."/>
            <person name="Miao H."/>
            <person name="Cheng Z."/>
            <person name="Zhang S."/>
            <person name="Wu J."/>
            <person name="Yang Y."/>
            <person name="Kang H."/>
            <person name="Li M."/>
            <person name="Liang H."/>
            <person name="Ren X."/>
            <person name="Shi Z."/>
            <person name="Wen M."/>
            <person name="Jian M."/>
            <person name="Yang H."/>
            <person name="Zhang G."/>
            <person name="Yang Z."/>
            <person name="Chen R."/>
            <person name="Liu S."/>
            <person name="Li J."/>
            <person name="Ma L."/>
            <person name="Liu H."/>
            <person name="Zhou Y."/>
            <person name="Zhao J."/>
            <person name="Fang X."/>
            <person name="Li G."/>
            <person name="Fang L."/>
            <person name="Li Y."/>
            <person name="Liu D."/>
            <person name="Zheng H."/>
            <person name="Zhang Y."/>
            <person name="Qin N."/>
            <person name="Li Z."/>
            <person name="Yang G."/>
            <person name="Yang S."/>
            <person name="Bolund L."/>
            <person name="Kristiansen K."/>
            <person name="Zheng H."/>
            <person name="Li S."/>
            <person name="Zhang X."/>
            <person name="Yang H."/>
            <person name="Wang J."/>
            <person name="Sun R."/>
            <person name="Zhang B."/>
            <person name="Jiang S."/>
            <person name="Wang J."/>
            <person name="Du Y."/>
            <person name="Li S."/>
        </authorList>
    </citation>
    <scope>NUCLEOTIDE SEQUENCE [LARGE SCALE GENOMIC DNA]</scope>
    <source>
        <strain evidence="2">cv. 9930</strain>
    </source>
</reference>
<reference evidence="1 2" key="4">
    <citation type="journal article" date="2011" name="BMC Genomics">
        <title>RNA-Seq improves annotation of protein-coding genes in the cucumber genome.</title>
        <authorList>
            <person name="Li Z."/>
            <person name="Zhang Z."/>
            <person name="Yan P."/>
            <person name="Huang S."/>
            <person name="Fei Z."/>
            <person name="Lin K."/>
        </authorList>
    </citation>
    <scope>NUCLEOTIDE SEQUENCE [LARGE SCALE GENOMIC DNA]</scope>
    <source>
        <strain evidence="2">cv. 9930</strain>
    </source>
</reference>
<dbReference type="Gramene" id="KGN49246">
    <property type="protein sequence ID" value="KGN49246"/>
    <property type="gene ID" value="Csa_6G518030"/>
</dbReference>
<evidence type="ECO:0000313" key="1">
    <source>
        <dbReference type="EMBL" id="KGN49246.1"/>
    </source>
</evidence>
<reference evidence="1 2" key="2">
    <citation type="journal article" date="2009" name="PLoS ONE">
        <title>An integrated genetic and cytogenetic map of the cucumber genome.</title>
        <authorList>
            <person name="Ren Y."/>
            <person name="Zhang Z."/>
            <person name="Liu J."/>
            <person name="Staub J.E."/>
            <person name="Han Y."/>
            <person name="Cheng Z."/>
            <person name="Li X."/>
            <person name="Lu J."/>
            <person name="Miao H."/>
            <person name="Kang H."/>
            <person name="Xie B."/>
            <person name="Gu X."/>
            <person name="Wang X."/>
            <person name="Du Y."/>
            <person name="Jin W."/>
            <person name="Huang S."/>
        </authorList>
    </citation>
    <scope>NUCLEOTIDE SEQUENCE [LARGE SCALE GENOMIC DNA]</scope>
    <source>
        <strain evidence="2">cv. 9930</strain>
    </source>
</reference>
<dbReference type="EMBL" id="CM002927">
    <property type="protein sequence ID" value="KGN49246.1"/>
    <property type="molecule type" value="Genomic_DNA"/>
</dbReference>
<organism evidence="1 2">
    <name type="scientific">Cucumis sativus</name>
    <name type="common">Cucumber</name>
    <dbReference type="NCBI Taxonomy" id="3659"/>
    <lineage>
        <taxon>Eukaryota</taxon>
        <taxon>Viridiplantae</taxon>
        <taxon>Streptophyta</taxon>
        <taxon>Embryophyta</taxon>
        <taxon>Tracheophyta</taxon>
        <taxon>Spermatophyta</taxon>
        <taxon>Magnoliopsida</taxon>
        <taxon>eudicotyledons</taxon>
        <taxon>Gunneridae</taxon>
        <taxon>Pentapetalae</taxon>
        <taxon>rosids</taxon>
        <taxon>fabids</taxon>
        <taxon>Cucurbitales</taxon>
        <taxon>Cucurbitaceae</taxon>
        <taxon>Benincaseae</taxon>
        <taxon>Cucumis</taxon>
    </lineage>
</organism>
<sequence length="56" mass="6290">MWCSGVGHTFGRGGRARAWRPMGAESVKALKAVFFRRGDEVGTTLERLKWGWRGLP</sequence>
<protein>
    <submittedName>
        <fullName evidence="1">Uncharacterized protein</fullName>
    </submittedName>
</protein>